<keyword evidence="2" id="KW-1185">Reference proteome</keyword>
<accession>A0A5D2LCY7</accession>
<gene>
    <name evidence="1" type="ORF">ES332_D04G135700v1</name>
</gene>
<dbReference type="EMBL" id="CM017626">
    <property type="protein sequence ID" value="TYH77187.1"/>
    <property type="molecule type" value="Genomic_DNA"/>
</dbReference>
<proteinExistence type="predicted"/>
<reference evidence="1 2" key="1">
    <citation type="submission" date="2019-07" db="EMBL/GenBank/DDBJ databases">
        <title>WGS assembly of Gossypium tomentosum.</title>
        <authorList>
            <person name="Chen Z.J."/>
            <person name="Sreedasyam A."/>
            <person name="Ando A."/>
            <person name="Song Q."/>
            <person name="De L."/>
            <person name="Hulse-Kemp A."/>
            <person name="Ding M."/>
            <person name="Ye W."/>
            <person name="Kirkbride R."/>
            <person name="Jenkins J."/>
            <person name="Plott C."/>
            <person name="Lovell J."/>
            <person name="Lin Y.-M."/>
            <person name="Vaughn R."/>
            <person name="Liu B."/>
            <person name="Li W."/>
            <person name="Simpson S."/>
            <person name="Scheffler B."/>
            <person name="Saski C."/>
            <person name="Grover C."/>
            <person name="Hu G."/>
            <person name="Conover J."/>
            <person name="Carlson J."/>
            <person name="Shu S."/>
            <person name="Boston L."/>
            <person name="Williams M."/>
            <person name="Peterson D."/>
            <person name="Mcgee K."/>
            <person name="Jones D."/>
            <person name="Wendel J."/>
            <person name="Stelly D."/>
            <person name="Grimwood J."/>
            <person name="Schmutz J."/>
        </authorList>
    </citation>
    <scope>NUCLEOTIDE SEQUENCE [LARGE SCALE GENOMIC DNA]</scope>
    <source>
        <strain evidence="1">7179.01</strain>
    </source>
</reference>
<sequence>MFSLWNGDKDYFACLSRLPFGNRWVLVGICIKRELFLQWLQHLFLGNSQQQSLITVIIWALWLSRNKLMHEGKRQPVSDFFTFVLGYIRELELLGNSYPRTL</sequence>
<name>A0A5D2LCY7_GOSTO</name>
<protein>
    <submittedName>
        <fullName evidence="1">Uncharacterized protein</fullName>
    </submittedName>
</protein>
<evidence type="ECO:0000313" key="2">
    <source>
        <dbReference type="Proteomes" id="UP000322667"/>
    </source>
</evidence>
<organism evidence="1 2">
    <name type="scientific">Gossypium tomentosum</name>
    <name type="common">Hawaiian cotton</name>
    <name type="synonym">Gossypium sandvicense</name>
    <dbReference type="NCBI Taxonomy" id="34277"/>
    <lineage>
        <taxon>Eukaryota</taxon>
        <taxon>Viridiplantae</taxon>
        <taxon>Streptophyta</taxon>
        <taxon>Embryophyta</taxon>
        <taxon>Tracheophyta</taxon>
        <taxon>Spermatophyta</taxon>
        <taxon>Magnoliopsida</taxon>
        <taxon>eudicotyledons</taxon>
        <taxon>Gunneridae</taxon>
        <taxon>Pentapetalae</taxon>
        <taxon>rosids</taxon>
        <taxon>malvids</taxon>
        <taxon>Malvales</taxon>
        <taxon>Malvaceae</taxon>
        <taxon>Malvoideae</taxon>
        <taxon>Gossypium</taxon>
    </lineage>
</organism>
<evidence type="ECO:0000313" key="1">
    <source>
        <dbReference type="EMBL" id="TYH77187.1"/>
    </source>
</evidence>
<dbReference type="AlphaFoldDB" id="A0A5D2LCY7"/>
<dbReference type="Proteomes" id="UP000322667">
    <property type="component" value="Chromosome D04"/>
</dbReference>